<comment type="similarity">
    <text evidence="2">Belongs to the peptidase S12 family.</text>
</comment>
<keyword evidence="1" id="KW-0031">Aminopeptidase</keyword>
<keyword evidence="6" id="KW-1185">Reference proteome</keyword>
<dbReference type="GeneID" id="35600193"/>
<dbReference type="Gene3D" id="3.40.710.10">
    <property type="entry name" value="DD-peptidase/beta-lactamase superfamily"/>
    <property type="match status" value="1"/>
</dbReference>
<dbReference type="InterPro" id="IPR050491">
    <property type="entry name" value="AmpC-like"/>
</dbReference>
<proteinExistence type="inferred from homology"/>
<reference evidence="5 6" key="1">
    <citation type="submission" date="2016-03" db="EMBL/GenBank/DDBJ databases">
        <authorList>
            <person name="Ploux O."/>
        </authorList>
    </citation>
    <scope>NUCLEOTIDE SEQUENCE [LARGE SCALE GENOMIC DNA]</scope>
    <source>
        <strain evidence="5 6">URUG2</strain>
    </source>
</reference>
<evidence type="ECO:0000256" key="2">
    <source>
        <dbReference type="ARBA" id="ARBA00038215"/>
    </source>
</evidence>
<dbReference type="GO" id="GO:0004177">
    <property type="term" value="F:aminopeptidase activity"/>
    <property type="evidence" value="ECO:0007669"/>
    <property type="project" value="UniProtKB-KW"/>
</dbReference>
<feature type="domain" description="D-aminopeptidase" evidence="4">
    <location>
        <begin position="348"/>
        <end position="536"/>
    </location>
</feature>
<dbReference type="OrthoDB" id="5946976at2759"/>
<sequence length="539" mass="58978">MSANLDQVLRNAQNKIRGPGGAIAIVQKGEVATHHVWGYADMDRAIPMRTNTQIPICSISKQMVCLVMVDLIRDPTPAAKAGGDVTAQLQTELETRLPQLAGKVTIQQLCNMSSGIRDYWAETVLWGSKPDGIFSATDDATAALNRTRSFHFEPGTEYSYSNVNFHILARIIENVAGQSLGQLLSQRVFIPAGMETASLCPNNAALPLPIVGYECTEQTGYFAAINRMEWSGDAGVVGSLEDMIAYEKWLHRSWSDPKSIYRTIAEPQSFKDGTPARYGFGLAHGETVGTKWLGHGGALRGFRLMRVHAPSEEVSVVVMLNHETDPSGAADLILKGALQLQEPTTASVSPSPEWMGSFLDEDTKLLVRVEAGSKDGEISISYDRARAPVKLTGIKTATSRAMEASIDGDVLHINRITDNRVLRAKRLAKRPDPETEDLSFTKDYLGEYHCSDSESSFRCTGEGTVLYGFFSGYLADGRNGPAHLMRYVAEDVWLLACPRGLDAQPPGDWTVCFHRDSNGAVCGATIGCWLARLNEYVRK</sequence>
<dbReference type="SUPFAM" id="SSF56601">
    <property type="entry name" value="beta-lactamase/transpeptidase-like"/>
    <property type="match status" value="1"/>
</dbReference>
<evidence type="ECO:0000259" key="3">
    <source>
        <dbReference type="Pfam" id="PF00144"/>
    </source>
</evidence>
<dbReference type="Pfam" id="PF00144">
    <property type="entry name" value="Beta-lactamase"/>
    <property type="match status" value="1"/>
</dbReference>
<feature type="domain" description="Beta-lactamase-related" evidence="3">
    <location>
        <begin position="5"/>
        <end position="331"/>
    </location>
</feature>
<dbReference type="InterPro" id="IPR001466">
    <property type="entry name" value="Beta-lactam-related"/>
</dbReference>
<dbReference type="InterPro" id="IPR027279">
    <property type="entry name" value="D_amino_pept/lipop_sf"/>
</dbReference>
<dbReference type="InterPro" id="IPR012338">
    <property type="entry name" value="Beta-lactam/transpept-like"/>
</dbReference>
<keyword evidence="1" id="KW-0378">Hydrolase</keyword>
<dbReference type="InterPro" id="IPR012856">
    <property type="entry name" value="DAP_B_dom"/>
</dbReference>
<keyword evidence="1" id="KW-0645">Protease</keyword>
<dbReference type="Pfam" id="PF07930">
    <property type="entry name" value="DAP_B"/>
    <property type="match status" value="1"/>
</dbReference>
<name>A0A2D3VC38_9PEZI</name>
<dbReference type="EMBL" id="FJUY01000007">
    <property type="protein sequence ID" value="CZT19179.1"/>
    <property type="molecule type" value="Genomic_DNA"/>
</dbReference>
<dbReference type="AlphaFoldDB" id="A0A2D3VC38"/>
<evidence type="ECO:0000256" key="1">
    <source>
        <dbReference type="ARBA" id="ARBA00022438"/>
    </source>
</evidence>
<dbReference type="PANTHER" id="PTHR46825:SF9">
    <property type="entry name" value="BETA-LACTAMASE-RELATED DOMAIN-CONTAINING PROTEIN"/>
    <property type="match status" value="1"/>
</dbReference>
<dbReference type="Gene3D" id="2.40.128.50">
    <property type="match status" value="2"/>
</dbReference>
<dbReference type="PANTHER" id="PTHR46825">
    <property type="entry name" value="D-ALANYL-D-ALANINE-CARBOXYPEPTIDASE/ENDOPEPTIDASE AMPH"/>
    <property type="match status" value="1"/>
</dbReference>
<dbReference type="NCBIfam" id="NF009622">
    <property type="entry name" value="PRK13128.1"/>
    <property type="match status" value="1"/>
</dbReference>
<evidence type="ECO:0000313" key="6">
    <source>
        <dbReference type="Proteomes" id="UP000225277"/>
    </source>
</evidence>
<dbReference type="SUPFAM" id="SSF50886">
    <property type="entry name" value="D-aminopeptidase, middle and C-terminal domains"/>
    <property type="match status" value="2"/>
</dbReference>
<dbReference type="RefSeq" id="XP_023626069.1">
    <property type="nucleotide sequence ID" value="XM_023770301.1"/>
</dbReference>
<accession>A0A2D3VC38</accession>
<dbReference type="Proteomes" id="UP000225277">
    <property type="component" value="Unassembled WGS sequence"/>
</dbReference>
<evidence type="ECO:0000259" key="4">
    <source>
        <dbReference type="Pfam" id="PF07930"/>
    </source>
</evidence>
<evidence type="ECO:0000313" key="5">
    <source>
        <dbReference type="EMBL" id="CZT19179.1"/>
    </source>
</evidence>
<gene>
    <name evidence="5" type="ORF">RCC_05025</name>
</gene>
<organism evidence="5 6">
    <name type="scientific">Ramularia collo-cygni</name>
    <dbReference type="NCBI Taxonomy" id="112498"/>
    <lineage>
        <taxon>Eukaryota</taxon>
        <taxon>Fungi</taxon>
        <taxon>Dikarya</taxon>
        <taxon>Ascomycota</taxon>
        <taxon>Pezizomycotina</taxon>
        <taxon>Dothideomycetes</taxon>
        <taxon>Dothideomycetidae</taxon>
        <taxon>Mycosphaerellales</taxon>
        <taxon>Mycosphaerellaceae</taxon>
        <taxon>Ramularia</taxon>
    </lineage>
</organism>
<protein>
    <submittedName>
        <fullName evidence="5">Related to beta-lactamase class C and other penicillin binding proteins</fullName>
    </submittedName>
</protein>